<dbReference type="GO" id="GO:0006749">
    <property type="term" value="P:glutathione metabolic process"/>
    <property type="evidence" value="ECO:0007669"/>
    <property type="project" value="TreeGrafter"/>
</dbReference>
<dbReference type="InterPro" id="IPR010987">
    <property type="entry name" value="Glutathione-S-Trfase_C-like"/>
</dbReference>
<dbReference type="InterPro" id="IPR004045">
    <property type="entry name" value="Glutathione_S-Trfase_N"/>
</dbReference>
<gene>
    <name evidence="8" type="primary">gst-2</name>
</gene>
<dbReference type="SFLD" id="SFLDG01205">
    <property type="entry name" value="AMPS.1"/>
    <property type="match status" value="1"/>
</dbReference>
<dbReference type="PANTHER" id="PTHR11571:SF224">
    <property type="entry name" value="HEMATOPOIETIC PROSTAGLANDIN D SYNTHASE"/>
    <property type="match status" value="1"/>
</dbReference>
<dbReference type="FunFam" id="3.40.30.10:FF:000035">
    <property type="entry name" value="hematopoietic prostaglandin D synthase"/>
    <property type="match status" value="1"/>
</dbReference>
<dbReference type="InterPro" id="IPR050213">
    <property type="entry name" value="GST_superfamily"/>
</dbReference>
<name>D3U1A6_NECAM</name>
<dbReference type="CDD" id="cd03039">
    <property type="entry name" value="GST_N_Sigma_like"/>
    <property type="match status" value="1"/>
</dbReference>
<reference evidence="9" key="1">
    <citation type="journal article" date="2007" name="BMC Struct. Biol.">
        <title>X-ray structures of Na-GST-1 and Na-GST-2 two glutathione S-transferase from the human hookworm Necator americanus.</title>
        <authorList>
            <person name="Asojo O.A."/>
            <person name="Homma K."/>
            <person name="Sedlacek M."/>
            <person name="Ngamelue M."/>
            <person name="Goud G.N."/>
            <person name="Zhan B."/>
            <person name="Deumic V."/>
            <person name="Asojo O."/>
            <person name="Hotez P.J."/>
        </authorList>
    </citation>
    <scope>X-RAY CRYSTALLOGRAPHY (1.90 ANGSTROMS) IN COMPLEX WITH GLUTATHIONE</scope>
</reference>
<dbReference type="EvolutionaryTrace" id="D3U1A6"/>
<comment type="catalytic activity">
    <reaction evidence="4">
        <text>RX + glutathione = an S-substituted glutathione + a halide anion + H(+)</text>
        <dbReference type="Rhea" id="RHEA:16437"/>
        <dbReference type="ChEBI" id="CHEBI:15378"/>
        <dbReference type="ChEBI" id="CHEBI:16042"/>
        <dbReference type="ChEBI" id="CHEBI:17792"/>
        <dbReference type="ChEBI" id="CHEBI:57925"/>
        <dbReference type="ChEBI" id="CHEBI:90779"/>
        <dbReference type="EC" id="2.5.1.18"/>
    </reaction>
</comment>
<dbReference type="GO" id="GO:0005737">
    <property type="term" value="C:cytoplasm"/>
    <property type="evidence" value="ECO:0007669"/>
    <property type="project" value="UniProtKB-ARBA"/>
</dbReference>
<evidence type="ECO:0000259" key="7">
    <source>
        <dbReference type="PROSITE" id="PS50405"/>
    </source>
</evidence>
<feature type="binding site" evidence="9">
    <location>
        <position position="50"/>
    </location>
    <ligand>
        <name>glutathione</name>
        <dbReference type="ChEBI" id="CHEBI:57925"/>
        <label>2</label>
    </ligand>
</feature>
<feature type="binding site" evidence="9">
    <location>
        <position position="64"/>
    </location>
    <ligand>
        <name>glutathione</name>
        <dbReference type="ChEBI" id="CHEBI:57925"/>
        <label>1</label>
    </ligand>
</feature>
<dbReference type="GO" id="GO:0004364">
    <property type="term" value="F:glutathione transferase activity"/>
    <property type="evidence" value="ECO:0007669"/>
    <property type="project" value="UniProtKB-EC"/>
</dbReference>
<dbReference type="AlphaFoldDB" id="D3U1A6"/>
<dbReference type="PROSITE" id="PS50404">
    <property type="entry name" value="GST_NTER"/>
    <property type="match status" value="1"/>
</dbReference>
<dbReference type="PDB" id="2ON5">
    <property type="method" value="X-ray"/>
    <property type="resolution" value="1.90 A"/>
    <property type="chains" value="A/B/C/D/E/F/G/H=1-206"/>
</dbReference>
<dbReference type="PROSITE" id="PS50405">
    <property type="entry name" value="GST_CTER"/>
    <property type="match status" value="1"/>
</dbReference>
<evidence type="ECO:0000259" key="6">
    <source>
        <dbReference type="PROSITE" id="PS50404"/>
    </source>
</evidence>
<dbReference type="SMR" id="D3U1A6"/>
<dbReference type="InterPro" id="IPR036249">
    <property type="entry name" value="Thioredoxin-like_sf"/>
</dbReference>
<dbReference type="FunFam" id="1.20.1050.10:FF:000031">
    <property type="entry name" value="Glutathione S-Transferase"/>
    <property type="match status" value="1"/>
</dbReference>
<feature type="binding site" evidence="9">
    <location>
        <position position="43"/>
    </location>
    <ligand>
        <name>glutathione</name>
        <dbReference type="ChEBI" id="CHEBI:57925"/>
        <label>2</label>
    </ligand>
</feature>
<evidence type="ECO:0000256" key="2">
    <source>
        <dbReference type="ARBA" id="ARBA00022679"/>
    </source>
</evidence>
<sequence>MVHYKLTYFAGRGLAEPIRQIFALAGQKYEDVRYTFQEWPKHKDEMPFGQIPVLEEDGKQLAQSFAIARYLSRKFGFAGKTPFEEALVDSVADQYKDYINEIRPYLRVVAGVDQGDPEKLFKELLLPAREKFFGFMKKFLEKSKSGYLVGDSVTYADLCLAEHTSGIAAKFPSIYDGFPEIKAHAEKVRSIPALKKWIETRPETKF</sequence>
<evidence type="ECO:0000256" key="4">
    <source>
        <dbReference type="ARBA" id="ARBA00047960"/>
    </source>
</evidence>
<feature type="binding site" evidence="9">
    <location>
        <position position="39"/>
    </location>
    <ligand>
        <name>glutathione</name>
        <dbReference type="ChEBI" id="CHEBI:57925"/>
        <label>2</label>
    </ligand>
</feature>
<evidence type="ECO:0000313" key="8">
    <source>
        <dbReference type="EMBL" id="ACX53262.1"/>
    </source>
</evidence>
<keyword evidence="9" id="KW-0002">3D-structure</keyword>
<dbReference type="CDD" id="cd03192">
    <property type="entry name" value="GST_C_Sigma_like"/>
    <property type="match status" value="1"/>
</dbReference>
<feature type="binding site" evidence="9">
    <location>
        <position position="51"/>
    </location>
    <ligand>
        <name>glutathione</name>
        <dbReference type="ChEBI" id="CHEBI:57925"/>
        <label>1</label>
    </ligand>
</feature>
<organism evidence="8">
    <name type="scientific">Necator americanus</name>
    <name type="common">Human hookworm</name>
    <dbReference type="NCBI Taxonomy" id="51031"/>
    <lineage>
        <taxon>Eukaryota</taxon>
        <taxon>Metazoa</taxon>
        <taxon>Ecdysozoa</taxon>
        <taxon>Nematoda</taxon>
        <taxon>Chromadorea</taxon>
        <taxon>Rhabditida</taxon>
        <taxon>Rhabditina</taxon>
        <taxon>Rhabditomorpha</taxon>
        <taxon>Strongyloidea</taxon>
        <taxon>Ancylostomatidae</taxon>
        <taxon>Bunostominae</taxon>
        <taxon>Necator</taxon>
    </lineage>
</organism>
<dbReference type="SFLD" id="SFLDS00019">
    <property type="entry name" value="Glutathione_Transferase_(cytos"/>
    <property type="match status" value="1"/>
</dbReference>
<dbReference type="InterPro" id="IPR040079">
    <property type="entry name" value="Glutathione_S-Trfase"/>
</dbReference>
<dbReference type="PDBsum" id="2ON5"/>
<evidence type="ECO:0000256" key="3">
    <source>
        <dbReference type="ARBA" id="ARBA00038317"/>
    </source>
</evidence>
<reference evidence="8" key="2">
    <citation type="journal article" date="2010" name="Infect. Immun.">
        <title>Molecular cloning, biochemical characterization, and partial protective immunity of the heme-binding glutathione S-transferases from the human hookworm Necator americanus.</title>
        <authorList>
            <person name="Zhan B."/>
            <person name="Perally S."/>
            <person name="Brophy P.M."/>
            <person name="Xue J."/>
            <person name="Goud G."/>
            <person name="Liu S."/>
            <person name="Deumic V."/>
            <person name="de Oliveira L.M."/>
            <person name="Bethony J."/>
            <person name="Bottazzi M.E."/>
            <person name="Jiang D."/>
            <person name="Gillespie P."/>
            <person name="Xiao S.H."/>
            <person name="Gupta R."/>
            <person name="Loukas A."/>
            <person name="Ranjit N."/>
            <person name="Lustigman S."/>
            <person name="Oksov Y."/>
            <person name="Hotez P."/>
        </authorList>
    </citation>
    <scope>NUCLEOTIDE SEQUENCE</scope>
</reference>
<dbReference type="EC" id="2.5.1.18" evidence="1"/>
<feature type="binding site" evidence="9">
    <location>
        <position position="39"/>
    </location>
    <ligand>
        <name>glutathione</name>
        <dbReference type="ChEBI" id="CHEBI:57925"/>
        <label>1</label>
    </ligand>
</feature>
<dbReference type="GO" id="GO:0004602">
    <property type="term" value="F:glutathione peroxidase activity"/>
    <property type="evidence" value="ECO:0007669"/>
    <property type="project" value="UniProtKB-ARBA"/>
</dbReference>
<dbReference type="SUPFAM" id="SSF52833">
    <property type="entry name" value="Thioredoxin-like"/>
    <property type="match status" value="1"/>
</dbReference>
<dbReference type="Pfam" id="PF14497">
    <property type="entry name" value="GST_C_3"/>
    <property type="match status" value="1"/>
</dbReference>
<feature type="binding site" evidence="9">
    <location>
        <position position="64"/>
    </location>
    <ligand>
        <name>glutathione</name>
        <dbReference type="ChEBI" id="CHEBI:57925"/>
        <label>2</label>
    </ligand>
</feature>
<dbReference type="PANTHER" id="PTHR11571">
    <property type="entry name" value="GLUTATHIONE S-TRANSFERASE"/>
    <property type="match status" value="1"/>
</dbReference>
<dbReference type="InterPro" id="IPR004046">
    <property type="entry name" value="GST_C"/>
</dbReference>
<dbReference type="Gene3D" id="1.20.1050.10">
    <property type="match status" value="1"/>
</dbReference>
<accession>D3U1A6</accession>
<dbReference type="SFLD" id="SFLDG00363">
    <property type="entry name" value="AMPS_(cytGST):_Alpha-__Mu-__Pi"/>
    <property type="match status" value="1"/>
</dbReference>
<proteinExistence type="evidence at protein level"/>
<dbReference type="EMBL" id="FJ711441">
    <property type="protein sequence ID" value="ACX53262.1"/>
    <property type="molecule type" value="mRNA"/>
</dbReference>
<feature type="binding site" evidence="9">
    <location>
        <position position="51"/>
    </location>
    <ligand>
        <name>glutathione</name>
        <dbReference type="ChEBI" id="CHEBI:57925"/>
        <label>2</label>
    </ligand>
</feature>
<feature type="domain" description="GST N-terminal" evidence="6">
    <location>
        <begin position="2"/>
        <end position="79"/>
    </location>
</feature>
<keyword evidence="2 8" id="KW-0808">Transferase</keyword>
<feature type="domain" description="GST C-terminal" evidence="7">
    <location>
        <begin position="81"/>
        <end position="206"/>
    </location>
</feature>
<feature type="binding site" evidence="9">
    <location>
        <position position="8"/>
    </location>
    <ligand>
        <name>glutathione</name>
        <dbReference type="ChEBI" id="CHEBI:57925"/>
        <label>1</label>
    </ligand>
</feature>
<comment type="similarity">
    <text evidence="3">Belongs to the GST superfamily. Sigma family.</text>
</comment>
<dbReference type="Gene3D" id="3.40.30.10">
    <property type="entry name" value="Glutaredoxin"/>
    <property type="match status" value="1"/>
</dbReference>
<dbReference type="InterPro" id="IPR036282">
    <property type="entry name" value="Glutathione-S-Trfase_C_sf"/>
</dbReference>
<evidence type="ECO:0000256" key="1">
    <source>
        <dbReference type="ARBA" id="ARBA00012452"/>
    </source>
</evidence>
<dbReference type="Pfam" id="PF02798">
    <property type="entry name" value="GST_N"/>
    <property type="match status" value="1"/>
</dbReference>
<protein>
    <recommendedName>
        <fullName evidence="1">glutathione transferase</fullName>
        <ecNumber evidence="1">2.5.1.18</ecNumber>
    </recommendedName>
    <alternativeName>
        <fullName evidence="5">GST class-sigma</fullName>
    </alternativeName>
</protein>
<evidence type="ECO:0000256" key="5">
    <source>
        <dbReference type="ARBA" id="ARBA00078118"/>
    </source>
</evidence>
<evidence type="ECO:0007829" key="9">
    <source>
        <dbReference type="PDB" id="2ON5"/>
    </source>
</evidence>
<dbReference type="SUPFAM" id="SSF47616">
    <property type="entry name" value="GST C-terminal domain-like"/>
    <property type="match status" value="1"/>
</dbReference>